<dbReference type="Pfam" id="PF04140">
    <property type="entry name" value="ICMT"/>
    <property type="match status" value="1"/>
</dbReference>
<comment type="caution">
    <text evidence="6">The sequence shown here is derived from an EMBL/GenBank/DDBJ whole genome shotgun (WGS) entry which is preliminary data.</text>
</comment>
<feature type="transmembrane region" description="Helical" evidence="5">
    <location>
        <begin position="72"/>
        <end position="92"/>
    </location>
</feature>
<dbReference type="AlphaFoldDB" id="A0A432GKX4"/>
<dbReference type="PANTHER" id="PTHR12714">
    <property type="entry name" value="PROTEIN-S ISOPRENYLCYSTEINE O-METHYLTRANSFERASE"/>
    <property type="match status" value="1"/>
</dbReference>
<keyword evidence="4 5" id="KW-0472">Membrane</keyword>
<name>A0A432GKX4_9DELT</name>
<evidence type="ECO:0000256" key="4">
    <source>
        <dbReference type="ARBA" id="ARBA00023136"/>
    </source>
</evidence>
<comment type="subcellular location">
    <subcellularLocation>
        <location evidence="1">Membrane</location>
        <topology evidence="1">Multi-pass membrane protein</topology>
    </subcellularLocation>
</comment>
<evidence type="ECO:0000256" key="2">
    <source>
        <dbReference type="ARBA" id="ARBA00022692"/>
    </source>
</evidence>
<dbReference type="Proteomes" id="UP000287719">
    <property type="component" value="Unassembled WGS sequence"/>
</dbReference>
<keyword evidence="6" id="KW-0808">Transferase</keyword>
<proteinExistence type="predicted"/>
<feature type="transmembrane region" description="Helical" evidence="5">
    <location>
        <begin position="133"/>
        <end position="156"/>
    </location>
</feature>
<sequence length="178" mass="20775">MVSLWGFMLLVALLAAQRLWELRRSRRNEIRMREKGGFERFPEHYRVLVALHVSWFAAMLAEVWYFRTAPPLWLVIAAFSGLAAGQTLRYFAIRTLAERWSTRIYVVPDAPLIKHGIYRFVRHPNYLGVILEIASVPLLHAAYGTAVVFSLANLILLRHRIRLEELALDEIWLCKNQF</sequence>
<gene>
    <name evidence="6" type="ORF">DSY95_07085</name>
</gene>
<reference evidence="6 7" key="1">
    <citation type="submission" date="2018-06" db="EMBL/GenBank/DDBJ databases">
        <title>Combined omics and stable isotope probing to characterize newly discovered Mariana Back-Arc vent microbial communities.</title>
        <authorList>
            <person name="Trembath-Reichert E."/>
            <person name="Huber J.A."/>
        </authorList>
    </citation>
    <scope>NUCLEOTIDE SEQUENCE [LARGE SCALE GENOMIC DNA]</scope>
    <source>
        <strain evidence="6">MAG 54</strain>
    </source>
</reference>
<accession>A0A432GKX4</accession>
<evidence type="ECO:0000256" key="5">
    <source>
        <dbReference type="SAM" id="Phobius"/>
    </source>
</evidence>
<dbReference type="EMBL" id="QNZJ01000307">
    <property type="protein sequence ID" value="RTZ83700.1"/>
    <property type="molecule type" value="Genomic_DNA"/>
</dbReference>
<dbReference type="GO" id="GO:0004671">
    <property type="term" value="F:protein C-terminal S-isoprenylcysteine carboxyl O-methyltransferase activity"/>
    <property type="evidence" value="ECO:0007669"/>
    <property type="project" value="InterPro"/>
</dbReference>
<dbReference type="GO" id="GO:0032259">
    <property type="term" value="P:methylation"/>
    <property type="evidence" value="ECO:0007669"/>
    <property type="project" value="UniProtKB-KW"/>
</dbReference>
<feature type="transmembrane region" description="Helical" evidence="5">
    <location>
        <begin position="6"/>
        <end position="23"/>
    </location>
</feature>
<feature type="transmembrane region" description="Helical" evidence="5">
    <location>
        <begin position="44"/>
        <end position="66"/>
    </location>
</feature>
<dbReference type="Gene3D" id="1.20.120.1630">
    <property type="match status" value="1"/>
</dbReference>
<evidence type="ECO:0000256" key="3">
    <source>
        <dbReference type="ARBA" id="ARBA00022989"/>
    </source>
</evidence>
<evidence type="ECO:0000256" key="1">
    <source>
        <dbReference type="ARBA" id="ARBA00004141"/>
    </source>
</evidence>
<evidence type="ECO:0000313" key="7">
    <source>
        <dbReference type="Proteomes" id="UP000287719"/>
    </source>
</evidence>
<evidence type="ECO:0000313" key="6">
    <source>
        <dbReference type="EMBL" id="RTZ83700.1"/>
    </source>
</evidence>
<dbReference type="PANTHER" id="PTHR12714:SF25">
    <property type="entry name" value="CONSERVED HYPOTHETICAL MEMBRANE PROTEIN"/>
    <property type="match status" value="1"/>
</dbReference>
<protein>
    <submittedName>
        <fullName evidence="6">Isoprenylcysteine carboxyl methyltransferase</fullName>
    </submittedName>
</protein>
<dbReference type="InterPro" id="IPR007269">
    <property type="entry name" value="ICMT_MeTrfase"/>
</dbReference>
<organism evidence="6 7">
    <name type="scientific">SAR324 cluster bacterium</name>
    <dbReference type="NCBI Taxonomy" id="2024889"/>
    <lineage>
        <taxon>Bacteria</taxon>
        <taxon>Deltaproteobacteria</taxon>
        <taxon>SAR324 cluster</taxon>
    </lineage>
</organism>
<keyword evidence="6" id="KW-0489">Methyltransferase</keyword>
<keyword evidence="2 5" id="KW-0812">Transmembrane</keyword>
<dbReference type="GO" id="GO:0016020">
    <property type="term" value="C:membrane"/>
    <property type="evidence" value="ECO:0007669"/>
    <property type="project" value="UniProtKB-SubCell"/>
</dbReference>
<keyword evidence="3 5" id="KW-1133">Transmembrane helix</keyword>